<organism evidence="2 3">
    <name type="scientific">Anisodus tanguticus</name>
    <dbReference type="NCBI Taxonomy" id="243964"/>
    <lineage>
        <taxon>Eukaryota</taxon>
        <taxon>Viridiplantae</taxon>
        <taxon>Streptophyta</taxon>
        <taxon>Embryophyta</taxon>
        <taxon>Tracheophyta</taxon>
        <taxon>Spermatophyta</taxon>
        <taxon>Magnoliopsida</taxon>
        <taxon>eudicotyledons</taxon>
        <taxon>Gunneridae</taxon>
        <taxon>Pentapetalae</taxon>
        <taxon>asterids</taxon>
        <taxon>lamiids</taxon>
        <taxon>Solanales</taxon>
        <taxon>Solanaceae</taxon>
        <taxon>Solanoideae</taxon>
        <taxon>Hyoscyameae</taxon>
        <taxon>Anisodus</taxon>
    </lineage>
</organism>
<feature type="region of interest" description="Disordered" evidence="1">
    <location>
        <begin position="1"/>
        <end position="26"/>
    </location>
</feature>
<keyword evidence="3" id="KW-1185">Reference proteome</keyword>
<evidence type="ECO:0000256" key="1">
    <source>
        <dbReference type="SAM" id="MobiDB-lite"/>
    </source>
</evidence>
<evidence type="ECO:0000313" key="2">
    <source>
        <dbReference type="EMBL" id="KAK4346471.1"/>
    </source>
</evidence>
<evidence type="ECO:0000313" key="3">
    <source>
        <dbReference type="Proteomes" id="UP001291623"/>
    </source>
</evidence>
<accession>A0AAE1R730</accession>
<comment type="caution">
    <text evidence="2">The sequence shown here is derived from an EMBL/GenBank/DDBJ whole genome shotgun (WGS) entry which is preliminary data.</text>
</comment>
<sequence length="119" mass="13367">MVSSKDDSSADSDNSSGDVPDSKPSLYSEGEKVLAYHGPRIYEAKALESLDFKTLRNKVVTVKMSSHAFNKSFTLLFLPEESDKSLFFLRRSLIREEKSGKGVDKLWLRVLRDEGFGSD</sequence>
<protein>
    <submittedName>
        <fullName evidence="2">Uncharacterized protein</fullName>
    </submittedName>
</protein>
<dbReference type="Gene3D" id="2.30.30.140">
    <property type="match status" value="1"/>
</dbReference>
<dbReference type="Proteomes" id="UP001291623">
    <property type="component" value="Unassembled WGS sequence"/>
</dbReference>
<name>A0AAE1R730_9SOLA</name>
<proteinExistence type="predicted"/>
<gene>
    <name evidence="2" type="ORF">RND71_032810</name>
</gene>
<reference evidence="2" key="1">
    <citation type="submission" date="2023-12" db="EMBL/GenBank/DDBJ databases">
        <title>Genome assembly of Anisodus tanguticus.</title>
        <authorList>
            <person name="Wang Y.-J."/>
        </authorList>
    </citation>
    <scope>NUCLEOTIDE SEQUENCE</scope>
    <source>
        <strain evidence="2">KB-2021</strain>
        <tissue evidence="2">Leaf</tissue>
    </source>
</reference>
<dbReference type="AlphaFoldDB" id="A0AAE1R730"/>
<dbReference type="EMBL" id="JAVYJV010000018">
    <property type="protein sequence ID" value="KAK4346471.1"/>
    <property type="molecule type" value="Genomic_DNA"/>
</dbReference>